<dbReference type="InterPro" id="IPR009081">
    <property type="entry name" value="PP-bd_ACP"/>
</dbReference>
<dbReference type="SUPFAM" id="SSF47336">
    <property type="entry name" value="ACP-like"/>
    <property type="match status" value="2"/>
</dbReference>
<evidence type="ECO:0000256" key="5">
    <source>
        <dbReference type="ARBA" id="ARBA00022832"/>
    </source>
</evidence>
<evidence type="ECO:0000313" key="10">
    <source>
        <dbReference type="Proteomes" id="UP000736384"/>
    </source>
</evidence>
<dbReference type="Gene3D" id="3.40.50.980">
    <property type="match status" value="2"/>
</dbReference>
<keyword evidence="5" id="KW-0276">Fatty acid metabolism</keyword>
<dbReference type="NCBIfam" id="TIGR01733">
    <property type="entry name" value="AA-adenyl-dom"/>
    <property type="match status" value="1"/>
</dbReference>
<dbReference type="InterPro" id="IPR025110">
    <property type="entry name" value="AMP-bd_C"/>
</dbReference>
<dbReference type="CDD" id="cd05931">
    <property type="entry name" value="FAAL"/>
    <property type="match status" value="1"/>
</dbReference>
<name>A0AA43Z5T3_9GAMM</name>
<keyword evidence="6" id="KW-0443">Lipid metabolism</keyword>
<dbReference type="SUPFAM" id="SSF56801">
    <property type="entry name" value="Acetyl-CoA synthetase-like"/>
    <property type="match status" value="2"/>
</dbReference>
<dbReference type="SUPFAM" id="SSF52777">
    <property type="entry name" value="CoA-dependent acyltransferases"/>
    <property type="match status" value="2"/>
</dbReference>
<dbReference type="PANTHER" id="PTHR45527">
    <property type="entry name" value="NONRIBOSOMAL PEPTIDE SYNTHETASE"/>
    <property type="match status" value="1"/>
</dbReference>
<dbReference type="InterPro" id="IPR000873">
    <property type="entry name" value="AMP-dep_synth/lig_dom"/>
</dbReference>
<dbReference type="GO" id="GO:0005829">
    <property type="term" value="C:cytosol"/>
    <property type="evidence" value="ECO:0007669"/>
    <property type="project" value="TreeGrafter"/>
</dbReference>
<dbReference type="Pfam" id="PF00668">
    <property type="entry name" value="Condensation"/>
    <property type="match status" value="1"/>
</dbReference>
<dbReference type="InterPro" id="IPR020845">
    <property type="entry name" value="AMP-binding_CS"/>
</dbReference>
<dbReference type="Pfam" id="PF00550">
    <property type="entry name" value="PP-binding"/>
    <property type="match status" value="2"/>
</dbReference>
<dbReference type="FunFam" id="3.40.50.12780:FF:000013">
    <property type="entry name" value="Long-chain-fatty-acid--AMP ligase FadD32"/>
    <property type="match status" value="1"/>
</dbReference>
<dbReference type="Gene3D" id="3.30.300.30">
    <property type="match status" value="2"/>
</dbReference>
<evidence type="ECO:0000256" key="6">
    <source>
        <dbReference type="ARBA" id="ARBA00023098"/>
    </source>
</evidence>
<dbReference type="CDD" id="cd19531">
    <property type="entry name" value="LCL_NRPS-like"/>
    <property type="match status" value="1"/>
</dbReference>
<dbReference type="InterPro" id="IPR020806">
    <property type="entry name" value="PKS_PP-bd"/>
</dbReference>
<dbReference type="GO" id="GO:0071766">
    <property type="term" value="P:Actinobacterium-type cell wall biogenesis"/>
    <property type="evidence" value="ECO:0007669"/>
    <property type="project" value="UniProtKB-ARBA"/>
</dbReference>
<dbReference type="GO" id="GO:0044550">
    <property type="term" value="P:secondary metabolite biosynthetic process"/>
    <property type="evidence" value="ECO:0007669"/>
    <property type="project" value="UniProtKB-ARBA"/>
</dbReference>
<dbReference type="GO" id="GO:0043041">
    <property type="term" value="P:amino acid activation for nonribosomal peptide biosynthetic process"/>
    <property type="evidence" value="ECO:0007669"/>
    <property type="project" value="TreeGrafter"/>
</dbReference>
<feature type="domain" description="Carrier" evidence="8">
    <location>
        <begin position="1658"/>
        <end position="1733"/>
    </location>
</feature>
<comment type="caution">
    <text evidence="9">The sequence shown here is derived from an EMBL/GenBank/DDBJ whole genome shotgun (WGS) entry which is preliminary data.</text>
</comment>
<evidence type="ECO:0000256" key="1">
    <source>
        <dbReference type="ARBA" id="ARBA00001957"/>
    </source>
</evidence>
<dbReference type="GO" id="GO:0006631">
    <property type="term" value="P:fatty acid metabolic process"/>
    <property type="evidence" value="ECO:0007669"/>
    <property type="project" value="UniProtKB-KW"/>
</dbReference>
<dbReference type="InterPro" id="IPR040097">
    <property type="entry name" value="FAAL/FAAC"/>
</dbReference>
<accession>A0AA43Z5T3</accession>
<dbReference type="InterPro" id="IPR045851">
    <property type="entry name" value="AMP-bd_C_sf"/>
</dbReference>
<dbReference type="InterPro" id="IPR001242">
    <property type="entry name" value="Condensation_dom"/>
</dbReference>
<feature type="domain" description="Carrier" evidence="8">
    <location>
        <begin position="597"/>
        <end position="673"/>
    </location>
</feature>
<dbReference type="Gene3D" id="3.30.559.10">
    <property type="entry name" value="Chloramphenicol acetyltransferase-like domain"/>
    <property type="match status" value="1"/>
</dbReference>
<dbReference type="Proteomes" id="UP000736384">
    <property type="component" value="Unassembled WGS sequence"/>
</dbReference>
<dbReference type="Gene3D" id="3.30.559.30">
    <property type="entry name" value="Nonribosomal peptide synthetase, condensation domain"/>
    <property type="match status" value="1"/>
</dbReference>
<dbReference type="InterPro" id="IPR036736">
    <property type="entry name" value="ACP-like_sf"/>
</dbReference>
<dbReference type="CDD" id="cd17646">
    <property type="entry name" value="A_NRPS_AB3403-like"/>
    <property type="match status" value="1"/>
</dbReference>
<dbReference type="EMBL" id="JAAPAP010000004">
    <property type="protein sequence ID" value="NHN76932.1"/>
    <property type="molecule type" value="Genomic_DNA"/>
</dbReference>
<dbReference type="FunFam" id="2.30.38.10:FF:000001">
    <property type="entry name" value="Non-ribosomal peptide synthetase PvdI"/>
    <property type="match status" value="1"/>
</dbReference>
<organism evidence="9 10">
    <name type="scientific">Azotobacter chroococcum</name>
    <dbReference type="NCBI Taxonomy" id="353"/>
    <lineage>
        <taxon>Bacteria</taxon>
        <taxon>Pseudomonadati</taxon>
        <taxon>Pseudomonadota</taxon>
        <taxon>Gammaproteobacteria</taxon>
        <taxon>Pseudomonadales</taxon>
        <taxon>Pseudomonadaceae</taxon>
        <taxon>Azotobacter</taxon>
    </lineage>
</organism>
<dbReference type="SMART" id="SM00823">
    <property type="entry name" value="PKS_PP"/>
    <property type="match status" value="2"/>
</dbReference>
<comment type="similarity">
    <text evidence="2">Belongs to the ATP-dependent AMP-binding enzyme family.</text>
</comment>
<dbReference type="Pfam" id="PF00501">
    <property type="entry name" value="AMP-binding"/>
    <property type="match status" value="2"/>
</dbReference>
<dbReference type="FunFam" id="1.10.1200.10:FF:000005">
    <property type="entry name" value="Nonribosomal peptide synthetase 1"/>
    <property type="match status" value="1"/>
</dbReference>
<dbReference type="PROSITE" id="PS00455">
    <property type="entry name" value="AMP_BINDING"/>
    <property type="match status" value="2"/>
</dbReference>
<dbReference type="PROSITE" id="PS50075">
    <property type="entry name" value="CARRIER"/>
    <property type="match status" value="2"/>
</dbReference>
<dbReference type="InterPro" id="IPR042099">
    <property type="entry name" value="ANL_N_sf"/>
</dbReference>
<dbReference type="Gene3D" id="2.30.38.10">
    <property type="entry name" value="Luciferase, Domain 3"/>
    <property type="match status" value="1"/>
</dbReference>
<dbReference type="Pfam" id="PF13193">
    <property type="entry name" value="AMP-binding_C"/>
    <property type="match status" value="1"/>
</dbReference>
<dbReference type="Gene3D" id="3.40.50.12780">
    <property type="entry name" value="N-terminal domain of ligase-like"/>
    <property type="match status" value="1"/>
</dbReference>
<dbReference type="InterPro" id="IPR010071">
    <property type="entry name" value="AA_adenyl_dom"/>
</dbReference>
<dbReference type="GO" id="GO:0008610">
    <property type="term" value="P:lipid biosynthetic process"/>
    <property type="evidence" value="ECO:0007669"/>
    <property type="project" value="InterPro"/>
</dbReference>
<gene>
    <name evidence="9" type="ORF">HA520_06465</name>
</gene>
<dbReference type="FunFam" id="3.40.50.980:FF:000001">
    <property type="entry name" value="Non-ribosomal peptide synthetase"/>
    <property type="match status" value="1"/>
</dbReference>
<dbReference type="PANTHER" id="PTHR45527:SF14">
    <property type="entry name" value="PLIPASTATIN SYNTHASE SUBUNIT B"/>
    <property type="match status" value="1"/>
</dbReference>
<dbReference type="FunFam" id="3.30.300.30:FF:000010">
    <property type="entry name" value="Enterobactin synthetase component F"/>
    <property type="match status" value="1"/>
</dbReference>
<evidence type="ECO:0000256" key="7">
    <source>
        <dbReference type="SAM" id="MobiDB-lite"/>
    </source>
</evidence>
<dbReference type="FunFam" id="3.40.50.12780:FF:000012">
    <property type="entry name" value="Non-ribosomal peptide synthetase"/>
    <property type="match status" value="1"/>
</dbReference>
<dbReference type="FunFam" id="3.30.559.10:FF:000012">
    <property type="entry name" value="Non-ribosomal peptide synthetase"/>
    <property type="match status" value="1"/>
</dbReference>
<dbReference type="GO" id="GO:0003824">
    <property type="term" value="F:catalytic activity"/>
    <property type="evidence" value="ECO:0007669"/>
    <property type="project" value="InterPro"/>
</dbReference>
<keyword evidence="3" id="KW-0596">Phosphopantetheine</keyword>
<proteinExistence type="inferred from homology"/>
<dbReference type="FunFam" id="3.40.50.980:FF:000002">
    <property type="entry name" value="Enterobactin synthetase component F"/>
    <property type="match status" value="1"/>
</dbReference>
<dbReference type="RefSeq" id="WP_165892033.1">
    <property type="nucleotide sequence ID" value="NZ_JAAPAP010000004.1"/>
</dbReference>
<sequence>MNSMPPSVPSHPRNFVEHLRHLAAERPTDTALIVVREQDGAPADTLVSYAALDRRVRALAAQLQERFGPGERALLLLDNDDHYAVAFFACLYAGLTAVPVFPPESARPQHLARLTGIAQDAQARCLLTTGAILTLLGTAVDGFAGFAGCAAIAVDAVDAAGADAWRPHAPADDDIAFLQYTSGSTSAPKGVMVSHGNLMANERAIEEGLAVGPDDVFVSWLPLYHDMGLIGGLLQPVHRGIPVALMTPQFFLERPIRWLEAISRHRGSISGGPDFAYRLCLERVKDAQLAQLDLSSWRLAFSGAEPVRHDTLEAFIGRFAPAGFEAGAVFPCYGLAEATLFVSGGRRGTGMVTRGFSAESLGQGRAQRDDGGNMHVGCGHAPSAHAVRIVDPQSLATLGEGAVGEIWASGPSIAQGYWQRPEETAQSFVERDGRRWLRTGDLGFVHEDELYITGRIKDLIILRGQNVYPQDIERTIEAEVEVVRKGRVAAFAVPLPAGGEGVGVAVEVSRGLQNLVRVEALVEALSRAAAGVCREPLSVAVLLNPGALPKTSSGKLQRSACRRGWERGRLDAYALYEHGRFVLGAGQQAADPVAAQPPFDELEAALAQLWQQVLGTGGAPERQAHFFAGGGNSLAAVQLAARIGEQWEIDFPARLLFERPRFDELAAEIRNAQAQGRRQPKAAIPVLPAERRGEPLPLSHAQARQWFLWQLDPKSSAYHLSLVLRLSGPLRIDALRAAFDGLVARHESLRTVFRPAADGTPAQWIQNAIEADLPVIDLREVAAGEREARAAEQARHLVETPFDLTSGPLLRVALIRTADEAQRLVLVMHHIVSDGASMQVLIDELAARYAAHLQGRVAGLPAPAIQYADYALWQRDWLAAGEGARQLDWWRAQLGDEHPLLSLPCDRPRQARANYRAARHAVELPAELSARLRQLAEARGATLFMVLLAGFQALLHRYTGQQDIRVGVPVANRQRTETAGLIGFFVNTLVMRNLVHGRSRLDEVLAQTREMALGAQAHQDLPFEQLVEALQPERSLSHSPLFQVLFNHLHEDWRALRQLPGLVPQPEEAGERAAQFELALDIRERSDGQIRASFDYAAELFEAQTIERLAGHYLAVLRALAERPEQALGDLALLGEAEQAQLCQWGENPQRYPDAGPLHRLFERQARERPQATALVFGAEALSYAELNRRANRLAHRLIALGVRPETKVGIALERSVEMVVGLLAILKAGGAYVPLDPEYPAERLAWMVEDSGIGLLLTQSHLGERLPGQALSVLALDSLDLAGEPEHDPQVALHGDNLAYVIYTSGSTGRPKGAANRHRSLYNRLAWMQEAYRLEASDSVLQKTPFGFDVSVWEFFWPLMVGARLVVANPGEHRDPARLVETIRQHAVTTLHFVPSMLQAFLAHEGIEACTSLSRIFCSGEALPAEAQNAVFRRLPQAALYNLYGPTEAAIDVTHWSCRDDGQSQVPIGRPIGGIRTWVLDAALNPVPPGVAGELYLGGIGLGRGYLNRPGLTAERFVADPFGSGERLYRSGDLVRWNGEGQLEYLGRIDHQVKVRGFRIELGEIEAQLLAQPEVREALVLAKEGPGGAWLVGYVSAQAGQALDGALLRERLGRTLPDYMVPGALVVLEALPLNANGKVDRKALPEPELAGTQAYEAPLGEIEQRLAEVWAEVLGMPRVGRRDSFFEIGGHSLLLLKVHHRLKERLEVCPSVVELFKYPTIESLAAFLGEGGPHDGASLQRAEDRARRQRGAFLQRRPAGERTPT</sequence>
<feature type="region of interest" description="Disordered" evidence="7">
    <location>
        <begin position="1734"/>
        <end position="1766"/>
    </location>
</feature>
<dbReference type="InterPro" id="IPR023213">
    <property type="entry name" value="CAT-like_dom_sf"/>
</dbReference>
<protein>
    <submittedName>
        <fullName evidence="9">Amino acid adenylation domain-containing protein</fullName>
    </submittedName>
</protein>
<evidence type="ECO:0000256" key="4">
    <source>
        <dbReference type="ARBA" id="ARBA00022553"/>
    </source>
</evidence>
<keyword evidence="4" id="KW-0597">Phosphoprotein</keyword>
<dbReference type="Gene3D" id="1.10.1200.10">
    <property type="entry name" value="ACP-like"/>
    <property type="match status" value="2"/>
</dbReference>
<evidence type="ECO:0000313" key="9">
    <source>
        <dbReference type="EMBL" id="NHN76932.1"/>
    </source>
</evidence>
<evidence type="ECO:0000259" key="8">
    <source>
        <dbReference type="PROSITE" id="PS50075"/>
    </source>
</evidence>
<reference evidence="9" key="1">
    <citation type="submission" date="2020-03" db="EMBL/GenBank/DDBJ databases">
        <title>Genome assembly of Azotobacter chroococcum W5.</title>
        <authorList>
            <person name="Kannepalli A."/>
        </authorList>
    </citation>
    <scope>NUCLEOTIDE SEQUENCE</scope>
    <source>
        <strain evidence="9">W5</strain>
    </source>
</reference>
<dbReference type="GO" id="GO:0031177">
    <property type="term" value="F:phosphopantetheine binding"/>
    <property type="evidence" value="ECO:0007669"/>
    <property type="project" value="InterPro"/>
</dbReference>
<comment type="cofactor">
    <cofactor evidence="1">
        <name>pantetheine 4'-phosphate</name>
        <dbReference type="ChEBI" id="CHEBI:47942"/>
    </cofactor>
</comment>
<evidence type="ECO:0000256" key="2">
    <source>
        <dbReference type="ARBA" id="ARBA00006432"/>
    </source>
</evidence>
<evidence type="ECO:0000256" key="3">
    <source>
        <dbReference type="ARBA" id="ARBA00022450"/>
    </source>
</evidence>